<evidence type="ECO:0000313" key="2">
    <source>
        <dbReference type="EMBL" id="MBW4468318.1"/>
    </source>
</evidence>
<organism evidence="2 3">
    <name type="scientific">Pegethrix bostrychoides GSE-TBD4-15B</name>
    <dbReference type="NCBI Taxonomy" id="2839662"/>
    <lineage>
        <taxon>Bacteria</taxon>
        <taxon>Bacillati</taxon>
        <taxon>Cyanobacteriota</taxon>
        <taxon>Cyanophyceae</taxon>
        <taxon>Oculatellales</taxon>
        <taxon>Oculatellaceae</taxon>
        <taxon>Pegethrix</taxon>
    </lineage>
</organism>
<accession>A0A951PG75</accession>
<feature type="region of interest" description="Disordered" evidence="1">
    <location>
        <begin position="46"/>
        <end position="86"/>
    </location>
</feature>
<reference evidence="2" key="1">
    <citation type="submission" date="2021-05" db="EMBL/GenBank/DDBJ databases">
        <authorList>
            <person name="Pietrasiak N."/>
            <person name="Ward R."/>
            <person name="Stajich J.E."/>
            <person name="Kurbessoian T."/>
        </authorList>
    </citation>
    <scope>NUCLEOTIDE SEQUENCE</scope>
    <source>
        <strain evidence="2">GSE-TBD4-15B</strain>
    </source>
</reference>
<proteinExistence type="predicted"/>
<dbReference type="AlphaFoldDB" id="A0A951PG75"/>
<feature type="compositionally biased region" description="Polar residues" evidence="1">
    <location>
        <begin position="46"/>
        <end position="64"/>
    </location>
</feature>
<comment type="caution">
    <text evidence="2">The sequence shown here is derived from an EMBL/GenBank/DDBJ whole genome shotgun (WGS) entry which is preliminary data.</text>
</comment>
<sequence>MAIKPFNLTQTRFISCGFSAHTRLIHASFLSLLWLGLPLAGWGATPSRTTGQSDNPPQPTQASPEFSDVGRPRRRQGGGSRGSCLIADKPPLTALVPNSGTGLTLAQSPSFWFYLPYDLSEHHSVEFVLKDSQDNLVHRKTIDGEQTASGILNFRLPPSVILEANQSYEWYLLVQCDAVNPERFVFVNGAIQRLERPELQQQLAGLSPEAQATLYRAENFWYDALDTVAVQFQNAPRDSKSRREWQAILQSIGLVDLESQPLVSCCTAE</sequence>
<evidence type="ECO:0000313" key="3">
    <source>
        <dbReference type="Proteomes" id="UP000707356"/>
    </source>
</evidence>
<dbReference type="EMBL" id="JAHHHV010000087">
    <property type="protein sequence ID" value="MBW4468318.1"/>
    <property type="molecule type" value="Genomic_DNA"/>
</dbReference>
<name>A0A951PG75_9CYAN</name>
<evidence type="ECO:0000256" key="1">
    <source>
        <dbReference type="SAM" id="MobiDB-lite"/>
    </source>
</evidence>
<gene>
    <name evidence="2" type="ORF">KME07_23060</name>
</gene>
<reference evidence="2" key="2">
    <citation type="journal article" date="2022" name="Microbiol. Resour. Announc.">
        <title>Metagenome Sequencing to Explore Phylogenomics of Terrestrial Cyanobacteria.</title>
        <authorList>
            <person name="Ward R.D."/>
            <person name="Stajich J.E."/>
            <person name="Johansen J.R."/>
            <person name="Huntemann M."/>
            <person name="Clum A."/>
            <person name="Foster B."/>
            <person name="Foster B."/>
            <person name="Roux S."/>
            <person name="Palaniappan K."/>
            <person name="Varghese N."/>
            <person name="Mukherjee S."/>
            <person name="Reddy T.B.K."/>
            <person name="Daum C."/>
            <person name="Copeland A."/>
            <person name="Chen I.A."/>
            <person name="Ivanova N.N."/>
            <person name="Kyrpides N.C."/>
            <person name="Shapiro N."/>
            <person name="Eloe-Fadrosh E.A."/>
            <person name="Pietrasiak N."/>
        </authorList>
    </citation>
    <scope>NUCLEOTIDE SEQUENCE</scope>
    <source>
        <strain evidence="2">GSE-TBD4-15B</strain>
    </source>
</reference>
<protein>
    <submittedName>
        <fullName evidence="2">DUF928 domain-containing protein</fullName>
    </submittedName>
</protein>
<dbReference type="Pfam" id="PF06051">
    <property type="entry name" value="DUF928"/>
    <property type="match status" value="1"/>
</dbReference>
<dbReference type="InterPro" id="IPR010328">
    <property type="entry name" value="DUF928"/>
</dbReference>
<dbReference type="Proteomes" id="UP000707356">
    <property type="component" value="Unassembled WGS sequence"/>
</dbReference>